<evidence type="ECO:0000313" key="2">
    <source>
        <dbReference type="EMBL" id="PQQ05059.1"/>
    </source>
</evidence>
<feature type="region of interest" description="Disordered" evidence="1">
    <location>
        <begin position="47"/>
        <end position="86"/>
    </location>
</feature>
<proteinExistence type="predicted"/>
<keyword evidence="3" id="KW-1185">Reference proteome</keyword>
<dbReference type="EMBL" id="PJQY01001150">
    <property type="protein sequence ID" value="PQQ05059.1"/>
    <property type="molecule type" value="Genomic_DNA"/>
</dbReference>
<dbReference type="Proteomes" id="UP000250321">
    <property type="component" value="Unassembled WGS sequence"/>
</dbReference>
<protein>
    <submittedName>
        <fullName evidence="2">Putative pentatricopeptide repeat-containing protein</fullName>
    </submittedName>
</protein>
<sequence>MVRCFLLFTPSHPCRRVPRRSNHAFSTFTASSPFVSDPPPSDASLFFKSQNPTRPLNPLQSSFDQYESSQPQLKAPPFSPHFTDTNNGTYGIFLVDTETRVPQMMR</sequence>
<gene>
    <name evidence="2" type="ORF">Pyn_05276</name>
</gene>
<reference evidence="2 3" key="1">
    <citation type="submission" date="2018-02" db="EMBL/GenBank/DDBJ databases">
        <title>Draft genome of wild Prunus yedoensis var. nudiflora.</title>
        <authorList>
            <person name="Baek S."/>
            <person name="Kim J.-H."/>
            <person name="Choi K."/>
            <person name="Kim G.-B."/>
            <person name="Cho A."/>
            <person name="Jang H."/>
            <person name="Shin C.-H."/>
            <person name="Yu H.-J."/>
            <person name="Mun J.-H."/>
        </authorList>
    </citation>
    <scope>NUCLEOTIDE SEQUENCE [LARGE SCALE GENOMIC DNA]</scope>
    <source>
        <strain evidence="3">cv. Jeju island</strain>
        <tissue evidence="2">Leaf</tissue>
    </source>
</reference>
<feature type="compositionally biased region" description="Polar residues" evidence="1">
    <location>
        <begin position="47"/>
        <end position="72"/>
    </location>
</feature>
<organism evidence="2 3">
    <name type="scientific">Prunus yedoensis var. nudiflora</name>
    <dbReference type="NCBI Taxonomy" id="2094558"/>
    <lineage>
        <taxon>Eukaryota</taxon>
        <taxon>Viridiplantae</taxon>
        <taxon>Streptophyta</taxon>
        <taxon>Embryophyta</taxon>
        <taxon>Tracheophyta</taxon>
        <taxon>Spermatophyta</taxon>
        <taxon>Magnoliopsida</taxon>
        <taxon>eudicotyledons</taxon>
        <taxon>Gunneridae</taxon>
        <taxon>Pentapetalae</taxon>
        <taxon>rosids</taxon>
        <taxon>fabids</taxon>
        <taxon>Rosales</taxon>
        <taxon>Rosaceae</taxon>
        <taxon>Amygdaloideae</taxon>
        <taxon>Amygdaleae</taxon>
        <taxon>Prunus</taxon>
    </lineage>
</organism>
<accession>A0A314YIT3</accession>
<evidence type="ECO:0000313" key="3">
    <source>
        <dbReference type="Proteomes" id="UP000250321"/>
    </source>
</evidence>
<comment type="caution">
    <text evidence="2">The sequence shown here is derived from an EMBL/GenBank/DDBJ whole genome shotgun (WGS) entry which is preliminary data.</text>
</comment>
<evidence type="ECO:0000256" key="1">
    <source>
        <dbReference type="SAM" id="MobiDB-lite"/>
    </source>
</evidence>
<dbReference type="AlphaFoldDB" id="A0A314YIT3"/>
<name>A0A314YIT3_PRUYE</name>